<evidence type="ECO:0000256" key="11">
    <source>
        <dbReference type="ARBA" id="ARBA00022989"/>
    </source>
</evidence>
<evidence type="ECO:0000256" key="2">
    <source>
        <dbReference type="ARBA" id="ARBA00004172"/>
    </source>
</evidence>
<evidence type="ECO:0000313" key="19">
    <source>
        <dbReference type="EMBL" id="CAH0485994.1"/>
    </source>
</evidence>
<gene>
    <name evidence="19" type="ORF">PFR001_LOCUS1651</name>
    <name evidence="20" type="ORF">PFR002_LOCUS5170</name>
</gene>
<evidence type="ECO:0000256" key="10">
    <source>
        <dbReference type="ARBA" id="ARBA00022753"/>
    </source>
</evidence>
<evidence type="ECO:0000256" key="14">
    <source>
        <dbReference type="ARBA" id="ARBA00023136"/>
    </source>
</evidence>
<protein>
    <recommendedName>
        <fullName evidence="17">Transmembrane protein 230</fullName>
    </recommendedName>
</protein>
<dbReference type="InterPro" id="IPR008590">
    <property type="entry name" value="TMEM_230/134"/>
</dbReference>
<dbReference type="GO" id="GO:0005769">
    <property type="term" value="C:early endosome"/>
    <property type="evidence" value="ECO:0007669"/>
    <property type="project" value="UniProtKB-SubCell"/>
</dbReference>
<comment type="subcellular location">
    <subcellularLocation>
        <location evidence="5">Cytoplasmic vesicle</location>
        <location evidence="5">Autophagosome</location>
    </subcellularLocation>
    <subcellularLocation>
        <location evidence="3">Cytoplasmic vesicle</location>
        <location evidence="3">Secretory vesicle</location>
        <location evidence="3">Synaptic vesicle</location>
    </subcellularLocation>
    <subcellularLocation>
        <location evidence="4">Early endosome</location>
    </subcellularLocation>
    <subcellularLocation>
        <location evidence="6">Golgi apparatus</location>
        <location evidence="6">trans-Golgi network</location>
    </subcellularLocation>
    <subcellularLocation>
        <location evidence="7">Late endosome</location>
    </subcellularLocation>
    <subcellularLocation>
        <location evidence="1">Membrane</location>
        <topology evidence="1">Multi-pass membrane protein</topology>
    </subcellularLocation>
    <subcellularLocation>
        <location evidence="2">Recycling endosome</location>
    </subcellularLocation>
</comment>
<feature type="transmembrane region" description="Helical" evidence="18">
    <location>
        <begin position="54"/>
        <end position="75"/>
    </location>
</feature>
<proteinExistence type="inferred from homology"/>
<keyword evidence="15" id="KW-0968">Cytoplasmic vesicle</keyword>
<dbReference type="PANTHER" id="PTHR15664:SF6">
    <property type="entry name" value="TRANSMEMBRANE PROTEIN 230"/>
    <property type="match status" value="1"/>
</dbReference>
<evidence type="ECO:0000256" key="13">
    <source>
        <dbReference type="ARBA" id="ARBA00023034"/>
    </source>
</evidence>
<comment type="similarity">
    <text evidence="8">Belongs to the TMEM134/TMEM230 family.</text>
</comment>
<keyword evidence="12" id="KW-0770">Synapse</keyword>
<dbReference type="GO" id="GO:0055037">
    <property type="term" value="C:recycling endosome"/>
    <property type="evidence" value="ECO:0007669"/>
    <property type="project" value="UniProtKB-SubCell"/>
</dbReference>
<dbReference type="EMBL" id="CAKLBC010000339">
    <property type="protein sequence ID" value="CAH0485994.1"/>
    <property type="molecule type" value="Genomic_DNA"/>
</dbReference>
<comment type="function">
    <text evidence="16">Involved in trafficking and recycling of synaptic vesicles.</text>
</comment>
<evidence type="ECO:0000256" key="9">
    <source>
        <dbReference type="ARBA" id="ARBA00022692"/>
    </source>
</evidence>
<keyword evidence="21" id="KW-1185">Reference proteome</keyword>
<feature type="transmembrane region" description="Helical" evidence="18">
    <location>
        <begin position="81"/>
        <end position="100"/>
    </location>
</feature>
<keyword evidence="9 18" id="KW-0812">Transmembrane</keyword>
<name>A0AAV0TSV4_9STRA</name>
<evidence type="ECO:0000256" key="18">
    <source>
        <dbReference type="SAM" id="Phobius"/>
    </source>
</evidence>
<reference evidence="19 21" key="1">
    <citation type="submission" date="2021-11" db="EMBL/GenBank/DDBJ databases">
        <authorList>
            <person name="Islam A."/>
            <person name="Islam S."/>
            <person name="Flora M.S."/>
            <person name="Rahman M."/>
            <person name="Ziaur R.M."/>
            <person name="Epstein J.H."/>
            <person name="Hassan M."/>
            <person name="Klassen M."/>
            <person name="Woodard K."/>
            <person name="Webb A."/>
            <person name="Webby R.J."/>
            <person name="El Zowalaty M.E."/>
        </authorList>
    </citation>
    <scope>NUCLEOTIDE SEQUENCE [LARGE SCALE GENOMIC DNA]</scope>
    <source>
        <strain evidence="19">Pf1</strain>
    </source>
</reference>
<dbReference type="Proteomes" id="UP001159659">
    <property type="component" value="Unassembled WGS sequence"/>
</dbReference>
<keyword evidence="11 18" id="KW-1133">Transmembrane helix</keyword>
<comment type="caution">
    <text evidence="20">The sequence shown here is derived from an EMBL/GenBank/DDBJ whole genome shotgun (WGS) entry which is preliminary data.</text>
</comment>
<evidence type="ECO:0000256" key="7">
    <source>
        <dbReference type="ARBA" id="ARBA00004603"/>
    </source>
</evidence>
<sequence>MVKDVRRVAKTNAMREVKPIEDSELSSLLKENALRSTALNLDFRRKGFPIRTGLAAASLFILGSALIYISMLIGLDEENRGLSFLILGLMAFIPGSYASYQLYGAWKGWKGYHYDQIPSYDD</sequence>
<evidence type="ECO:0000256" key="5">
    <source>
        <dbReference type="ARBA" id="ARBA00004419"/>
    </source>
</evidence>
<dbReference type="Pfam" id="PF05915">
    <property type="entry name" value="TMEM_230_134"/>
    <property type="match status" value="1"/>
</dbReference>
<dbReference type="AlphaFoldDB" id="A0AAV0TSV4"/>
<dbReference type="Proteomes" id="UP001157938">
    <property type="component" value="Unassembled WGS sequence"/>
</dbReference>
<evidence type="ECO:0000256" key="4">
    <source>
        <dbReference type="ARBA" id="ARBA00004412"/>
    </source>
</evidence>
<evidence type="ECO:0000256" key="8">
    <source>
        <dbReference type="ARBA" id="ARBA00007743"/>
    </source>
</evidence>
<keyword evidence="14 18" id="KW-0472">Membrane</keyword>
<evidence type="ECO:0000256" key="12">
    <source>
        <dbReference type="ARBA" id="ARBA00023018"/>
    </source>
</evidence>
<reference evidence="20" key="2">
    <citation type="submission" date="2022-12" db="EMBL/GenBank/DDBJ databases">
        <authorList>
            <person name="Webb A."/>
        </authorList>
    </citation>
    <scope>NUCLEOTIDE SEQUENCE</scope>
    <source>
        <strain evidence="20">Pf2</strain>
    </source>
</reference>
<dbReference type="InterPro" id="IPR044234">
    <property type="entry name" value="TMEM230"/>
</dbReference>
<evidence type="ECO:0000256" key="15">
    <source>
        <dbReference type="ARBA" id="ARBA00023329"/>
    </source>
</evidence>
<dbReference type="PANTHER" id="PTHR15664">
    <property type="entry name" value="C20ORF30 PROTEIN"/>
    <property type="match status" value="1"/>
</dbReference>
<evidence type="ECO:0000256" key="17">
    <source>
        <dbReference type="ARBA" id="ARBA00024088"/>
    </source>
</evidence>
<dbReference type="GO" id="GO:0016020">
    <property type="term" value="C:membrane"/>
    <property type="evidence" value="ECO:0007669"/>
    <property type="project" value="UniProtKB-SubCell"/>
</dbReference>
<accession>A0AAV0TSV4</accession>
<organism evidence="20 22">
    <name type="scientific">Peronospora farinosa</name>
    <dbReference type="NCBI Taxonomy" id="134698"/>
    <lineage>
        <taxon>Eukaryota</taxon>
        <taxon>Sar</taxon>
        <taxon>Stramenopiles</taxon>
        <taxon>Oomycota</taxon>
        <taxon>Peronosporomycetes</taxon>
        <taxon>Peronosporales</taxon>
        <taxon>Peronosporaceae</taxon>
        <taxon>Peronospora</taxon>
    </lineage>
</organism>
<evidence type="ECO:0000256" key="16">
    <source>
        <dbReference type="ARBA" id="ARBA00024003"/>
    </source>
</evidence>
<dbReference type="EMBL" id="CANTFK010000766">
    <property type="protein sequence ID" value="CAI5725678.1"/>
    <property type="molecule type" value="Genomic_DNA"/>
</dbReference>
<dbReference type="GO" id="GO:0005794">
    <property type="term" value="C:Golgi apparatus"/>
    <property type="evidence" value="ECO:0007669"/>
    <property type="project" value="UniProtKB-SubCell"/>
</dbReference>
<evidence type="ECO:0000313" key="21">
    <source>
        <dbReference type="Proteomes" id="UP001157938"/>
    </source>
</evidence>
<keyword evidence="10" id="KW-0967">Endosome</keyword>
<evidence type="ECO:0000256" key="3">
    <source>
        <dbReference type="ARBA" id="ARBA00004234"/>
    </source>
</evidence>
<keyword evidence="13" id="KW-0333">Golgi apparatus</keyword>
<evidence type="ECO:0000313" key="22">
    <source>
        <dbReference type="Proteomes" id="UP001159659"/>
    </source>
</evidence>
<evidence type="ECO:0000256" key="6">
    <source>
        <dbReference type="ARBA" id="ARBA00004601"/>
    </source>
</evidence>
<evidence type="ECO:0000256" key="1">
    <source>
        <dbReference type="ARBA" id="ARBA00004141"/>
    </source>
</evidence>
<dbReference type="GO" id="GO:0005770">
    <property type="term" value="C:late endosome"/>
    <property type="evidence" value="ECO:0007669"/>
    <property type="project" value="UniProtKB-SubCell"/>
</dbReference>
<dbReference type="GO" id="GO:0005776">
    <property type="term" value="C:autophagosome"/>
    <property type="evidence" value="ECO:0007669"/>
    <property type="project" value="UniProtKB-SubCell"/>
</dbReference>
<evidence type="ECO:0000313" key="20">
    <source>
        <dbReference type="EMBL" id="CAI5725678.1"/>
    </source>
</evidence>